<dbReference type="InterPro" id="IPR009316">
    <property type="entry name" value="COG2"/>
</dbReference>
<keyword evidence="6" id="KW-0333">Golgi apparatus</keyword>
<dbReference type="GO" id="GO:0015031">
    <property type="term" value="P:protein transport"/>
    <property type="evidence" value="ECO:0007669"/>
    <property type="project" value="UniProtKB-KW"/>
</dbReference>
<keyword evidence="12" id="KW-1185">Reference proteome</keyword>
<dbReference type="GO" id="GO:0017119">
    <property type="term" value="C:Golgi transport complex"/>
    <property type="evidence" value="ECO:0007669"/>
    <property type="project" value="TreeGrafter"/>
</dbReference>
<dbReference type="InterPro" id="IPR024602">
    <property type="entry name" value="COG_su2_N"/>
</dbReference>
<evidence type="ECO:0000256" key="6">
    <source>
        <dbReference type="ARBA" id="ARBA00023034"/>
    </source>
</evidence>
<dbReference type="EMBL" id="MTYJ01000019">
    <property type="protein sequence ID" value="OQV22149.1"/>
    <property type="molecule type" value="Genomic_DNA"/>
</dbReference>
<keyword evidence="7" id="KW-0472">Membrane</keyword>
<evidence type="ECO:0000313" key="12">
    <source>
        <dbReference type="Proteomes" id="UP000192578"/>
    </source>
</evidence>
<dbReference type="Proteomes" id="UP000192578">
    <property type="component" value="Unassembled WGS sequence"/>
</dbReference>
<evidence type="ECO:0000256" key="5">
    <source>
        <dbReference type="ARBA" id="ARBA00022927"/>
    </source>
</evidence>
<dbReference type="PANTHER" id="PTHR12961">
    <property type="entry name" value="CONSERVED OLIGOMERIC GOLGI COMPLEX COMPONENT 2"/>
    <property type="match status" value="1"/>
</dbReference>
<reference evidence="12" key="1">
    <citation type="submission" date="2017-01" db="EMBL/GenBank/DDBJ databases">
        <title>Comparative genomics of anhydrobiosis in the tardigrade Hypsibius dujardini.</title>
        <authorList>
            <person name="Yoshida Y."/>
            <person name="Koutsovoulos G."/>
            <person name="Laetsch D."/>
            <person name="Stevens L."/>
            <person name="Kumar S."/>
            <person name="Horikawa D."/>
            <person name="Ishino K."/>
            <person name="Komine S."/>
            <person name="Tomita M."/>
            <person name="Blaxter M."/>
            <person name="Arakawa K."/>
        </authorList>
    </citation>
    <scope>NUCLEOTIDE SEQUENCE [LARGE SCALE GENOMIC DNA]</scope>
    <source>
        <strain evidence="12">Z151</strain>
    </source>
</reference>
<keyword evidence="4" id="KW-0813">Transport</keyword>
<evidence type="ECO:0000256" key="8">
    <source>
        <dbReference type="ARBA" id="ARBA00031344"/>
    </source>
</evidence>
<proteinExistence type="inferred from homology"/>
<keyword evidence="5" id="KW-0653">Protein transport</keyword>
<evidence type="ECO:0000259" key="10">
    <source>
        <dbReference type="Pfam" id="PF12022"/>
    </source>
</evidence>
<comment type="subcellular location">
    <subcellularLocation>
        <location evidence="1">Golgi apparatus membrane</location>
        <topology evidence="1">Peripheral membrane protein</topology>
    </subcellularLocation>
</comment>
<dbReference type="GO" id="GO:0006891">
    <property type="term" value="P:intra-Golgi vesicle-mediated transport"/>
    <property type="evidence" value="ECO:0007669"/>
    <property type="project" value="TreeGrafter"/>
</dbReference>
<dbReference type="Pfam" id="PF06148">
    <property type="entry name" value="COG2_N"/>
    <property type="match status" value="1"/>
</dbReference>
<evidence type="ECO:0000256" key="2">
    <source>
        <dbReference type="ARBA" id="ARBA00007603"/>
    </source>
</evidence>
<dbReference type="Pfam" id="PF12022">
    <property type="entry name" value="COG2_C"/>
    <property type="match status" value="1"/>
</dbReference>
<comment type="similarity">
    <text evidence="2">Belongs to the COG2 family.</text>
</comment>
<sequence length="691" mass="77486">MPEAPDDPATPRKAHFGFKANPMDKLFISHGGLSSLCFDRNAFFDDAFDVDGFLSSHTQRGIPLDVLKDDLCTYRKIVQSALVQLVDREYADFVHLSSSLVGVDKGIEKLRLPVEGHLAHVERCLSVLNGYIQTLDAKISRRAEIDTQKQQLRCLISAMECMETLVGVDRILQEATATRARLPLLYRISDLLVRIRTDEPTISQTTWYAGVKSQLSFMDATFMKILGGELLLAVQSGEARTVQSYCIVYQHLDRTANAHQVVADGAIKPALSAVIRDSQFKKASLEDLLSDVYAVVEERFYSLAYAKHVDFVLQSLWVSLVGLLTSEIQAYLAPDQADLFRKNYAAVKAFMNKFTSLFAAVQKNFAREFWRHPATSSFLDRWSFPVYYQVRFMEIAAPLEEAMGLPLRKSAESGSDGKFQLEISMITWNAILRCWSPDVSLPELVHRFWKLSLLLISRYTSWLDKLKFDGSSLVTLPEVLSDIGIFQKLILQLPSGYVRPVLESDGKDVAGILPVLSESLDESVKGLRNLEDCFVGRLAEQVAVELSGIIKAVQDAPRLYRRTNRDAPSAAAPYVDAAFEILTRKLGRDAGLSPDHLKNAYRVALHDVLTQFAALALDLLESVRRMEDSLKKLRKTRLVADAGLSDDDKIRLQLSHDVLRVQHWVTELGFSVDDFGAFASAKDRVLSEKPE</sequence>
<dbReference type="InterPro" id="IPR024603">
    <property type="entry name" value="COG_complex_COG2_C"/>
</dbReference>
<protein>
    <recommendedName>
        <fullName evidence="3">Conserved oligomeric Golgi complex subunit 2</fullName>
    </recommendedName>
    <alternativeName>
        <fullName evidence="8">Component of oligomeric Golgi complex 2</fullName>
    </alternativeName>
</protein>
<dbReference type="OrthoDB" id="332281at2759"/>
<evidence type="ECO:0000259" key="9">
    <source>
        <dbReference type="Pfam" id="PF06148"/>
    </source>
</evidence>
<feature type="domain" description="COG complex component COG2 C-terminal" evidence="10">
    <location>
        <begin position="380"/>
        <end position="658"/>
    </location>
</feature>
<dbReference type="GO" id="GO:0007030">
    <property type="term" value="P:Golgi organization"/>
    <property type="evidence" value="ECO:0007669"/>
    <property type="project" value="InterPro"/>
</dbReference>
<feature type="domain" description="Conserved oligomeric Golgi complex subunit 2 N-terminal" evidence="9">
    <location>
        <begin position="36"/>
        <end position="111"/>
    </location>
</feature>
<evidence type="ECO:0000256" key="7">
    <source>
        <dbReference type="ARBA" id="ARBA00023136"/>
    </source>
</evidence>
<evidence type="ECO:0000256" key="1">
    <source>
        <dbReference type="ARBA" id="ARBA00004395"/>
    </source>
</evidence>
<dbReference type="PANTHER" id="PTHR12961:SF0">
    <property type="entry name" value="CONSERVED OLIGOMERIC GOLGI COMPLEX SUBUNIT 2"/>
    <property type="match status" value="1"/>
</dbReference>
<organism evidence="11 12">
    <name type="scientific">Hypsibius exemplaris</name>
    <name type="common">Freshwater tardigrade</name>
    <dbReference type="NCBI Taxonomy" id="2072580"/>
    <lineage>
        <taxon>Eukaryota</taxon>
        <taxon>Metazoa</taxon>
        <taxon>Ecdysozoa</taxon>
        <taxon>Tardigrada</taxon>
        <taxon>Eutardigrada</taxon>
        <taxon>Parachela</taxon>
        <taxon>Hypsibioidea</taxon>
        <taxon>Hypsibiidae</taxon>
        <taxon>Hypsibius</taxon>
    </lineage>
</organism>
<accession>A0A1W0X3S3</accession>
<dbReference type="GO" id="GO:0000139">
    <property type="term" value="C:Golgi membrane"/>
    <property type="evidence" value="ECO:0007669"/>
    <property type="project" value="UniProtKB-SubCell"/>
</dbReference>
<evidence type="ECO:0000313" key="11">
    <source>
        <dbReference type="EMBL" id="OQV22149.1"/>
    </source>
</evidence>
<dbReference type="AlphaFoldDB" id="A0A1W0X3S3"/>
<comment type="caution">
    <text evidence="11">The sequence shown here is derived from an EMBL/GenBank/DDBJ whole genome shotgun (WGS) entry which is preliminary data.</text>
</comment>
<name>A0A1W0X3S3_HYPEX</name>
<gene>
    <name evidence="11" type="ORF">BV898_03996</name>
</gene>
<evidence type="ECO:0000256" key="3">
    <source>
        <dbReference type="ARBA" id="ARBA00020977"/>
    </source>
</evidence>
<evidence type="ECO:0000256" key="4">
    <source>
        <dbReference type="ARBA" id="ARBA00022448"/>
    </source>
</evidence>